<evidence type="ECO:0000259" key="3">
    <source>
        <dbReference type="Pfam" id="PF05368"/>
    </source>
</evidence>
<gene>
    <name evidence="4" type="ORF">RHTO0S_04e08878g</name>
</gene>
<comment type="similarity">
    <text evidence="1">Belongs to the NmrA-type oxidoreductase family.</text>
</comment>
<dbReference type="Gene3D" id="3.90.25.10">
    <property type="entry name" value="UDP-galactose 4-epimerase, domain 1"/>
    <property type="match status" value="1"/>
</dbReference>
<protein>
    <submittedName>
        <fullName evidence="4">RHTO0S04e08878g1_1</fullName>
    </submittedName>
</protein>
<dbReference type="InterPro" id="IPR036291">
    <property type="entry name" value="NAD(P)-bd_dom_sf"/>
</dbReference>
<dbReference type="InterPro" id="IPR051164">
    <property type="entry name" value="NmrA-like_oxidored"/>
</dbReference>
<dbReference type="EMBL" id="LK052939">
    <property type="protein sequence ID" value="CDR39761.1"/>
    <property type="molecule type" value="Genomic_DNA"/>
</dbReference>
<sequence>MSSARTSAVVGATGHQESGVVAALLSSTFFSVRALSTNPSGSKATSLLPVHNRYVNEGRLEIVQADLNDKESLEKALKGAYGVFAAMAVAENEVEQGKTLVDVAKAEGIEHFVYSSLPSIAKASGGKYTHVVPFEHKAEIEQYAKEKLDNMTVLIPGAFYSNFELPLYARRGDDGIAIFNVVGSIDLQLGWVDDGHDVGTYAAGTCLSSSSLAGLIGSPPTAAFTKGPAVTAGKTYPIEAPCCTMDDIAAQDEAVIGEKVIVPGDSDRCRLCWLPQGHGAFVQVRERTRTRFNLPRHDEARGGQELRGLGRQGFVFQGVPRTHGLQDRRRGQVDCDVARLVLLSQDSLDSSFNTIDLRS</sequence>
<dbReference type="AlphaFoldDB" id="A0A061ARH1"/>
<keyword evidence="2" id="KW-0521">NADP</keyword>
<name>A0A061ARH1_RHOTO</name>
<evidence type="ECO:0000313" key="4">
    <source>
        <dbReference type="EMBL" id="CDR39761.1"/>
    </source>
</evidence>
<organism evidence="4">
    <name type="scientific">Rhodotorula toruloides</name>
    <name type="common">Yeast</name>
    <name type="synonym">Rhodosporidium toruloides</name>
    <dbReference type="NCBI Taxonomy" id="5286"/>
    <lineage>
        <taxon>Eukaryota</taxon>
        <taxon>Fungi</taxon>
        <taxon>Dikarya</taxon>
        <taxon>Basidiomycota</taxon>
        <taxon>Pucciniomycotina</taxon>
        <taxon>Microbotryomycetes</taxon>
        <taxon>Sporidiobolales</taxon>
        <taxon>Sporidiobolaceae</taxon>
        <taxon>Rhodotorula</taxon>
    </lineage>
</organism>
<feature type="domain" description="NmrA-like" evidence="3">
    <location>
        <begin position="8"/>
        <end position="223"/>
    </location>
</feature>
<accession>A0A061ARH1</accession>
<dbReference type="SUPFAM" id="SSF51735">
    <property type="entry name" value="NAD(P)-binding Rossmann-fold domains"/>
    <property type="match status" value="1"/>
</dbReference>
<dbReference type="OrthoDB" id="419598at2759"/>
<dbReference type="InterPro" id="IPR008030">
    <property type="entry name" value="NmrA-like"/>
</dbReference>
<dbReference type="PANTHER" id="PTHR42748:SF7">
    <property type="entry name" value="NMRA LIKE REDOX SENSOR 1-RELATED"/>
    <property type="match status" value="1"/>
</dbReference>
<dbReference type="Gene3D" id="3.40.50.720">
    <property type="entry name" value="NAD(P)-binding Rossmann-like Domain"/>
    <property type="match status" value="1"/>
</dbReference>
<evidence type="ECO:0000256" key="2">
    <source>
        <dbReference type="ARBA" id="ARBA00022857"/>
    </source>
</evidence>
<evidence type="ECO:0000256" key="1">
    <source>
        <dbReference type="ARBA" id="ARBA00006328"/>
    </source>
</evidence>
<reference evidence="4" key="1">
    <citation type="journal article" date="2014" name="Genome Announc.">
        <title>Draft genome sequence of Rhodosporidium toruloides CECT1137, an oleaginous yeast of biotechnological interest.</title>
        <authorList>
            <person name="Morin N."/>
            <person name="Calcas X."/>
            <person name="Devillers H."/>
            <person name="Durrens P."/>
            <person name="Sherman D.J."/>
            <person name="Nicaud J.-M."/>
            <person name="Neuveglise C."/>
        </authorList>
    </citation>
    <scope>NUCLEOTIDE SEQUENCE</scope>
    <source>
        <strain evidence="4">CECT1137</strain>
    </source>
</reference>
<dbReference type="Pfam" id="PF05368">
    <property type="entry name" value="NmrA"/>
    <property type="match status" value="1"/>
</dbReference>
<proteinExistence type="inferred from homology"/>
<dbReference type="PANTHER" id="PTHR42748">
    <property type="entry name" value="NITROGEN METABOLITE REPRESSION PROTEIN NMRA FAMILY MEMBER"/>
    <property type="match status" value="1"/>
</dbReference>